<keyword evidence="3 5" id="KW-0663">Pyridoxal phosphate</keyword>
<sequence>MGSSVDIAAVSALALRGDKPAFQPLDPVDVRAYPHKAVDFISDYYANVESMPVLPGVKPGYLQEELMPSPPTYPMPFDITMKELKASVVPGMTHWASPNFFAFFPATNSAAAIAGDLIASAMNTVGFTWQAVPMATEMEVLALDWLAQLLRLSATFINHTSTGSRGTGGGVILGSRHHQRSYASHLCCRP</sequence>
<proteinExistence type="inferred from homology"/>
<evidence type="ECO:0000256" key="3">
    <source>
        <dbReference type="ARBA" id="ARBA00022898"/>
    </source>
</evidence>
<keyword evidence="4 5" id="KW-0456">Lyase</keyword>
<dbReference type="InterPro" id="IPR010977">
    <property type="entry name" value="Aromatic_deC"/>
</dbReference>
<evidence type="ECO:0000256" key="2">
    <source>
        <dbReference type="ARBA" id="ARBA00022793"/>
    </source>
</evidence>
<dbReference type="Gramene" id="TuG1812G0700005919.01.T01">
    <property type="protein sequence ID" value="TuG1812G0700005919.01.T01"/>
    <property type="gene ID" value="TuG1812G0700005919.01"/>
</dbReference>
<dbReference type="GO" id="GO:0019752">
    <property type="term" value="P:carboxylic acid metabolic process"/>
    <property type="evidence" value="ECO:0007669"/>
    <property type="project" value="InterPro"/>
</dbReference>
<accession>A0A8R7VEB7</accession>
<reference evidence="6" key="2">
    <citation type="submission" date="2018-03" db="EMBL/GenBank/DDBJ databases">
        <title>The Triticum urartu genome reveals the dynamic nature of wheat genome evolution.</title>
        <authorList>
            <person name="Ling H."/>
            <person name="Ma B."/>
            <person name="Shi X."/>
            <person name="Liu H."/>
            <person name="Dong L."/>
            <person name="Sun H."/>
            <person name="Cao Y."/>
            <person name="Gao Q."/>
            <person name="Zheng S."/>
            <person name="Li Y."/>
            <person name="Yu Y."/>
            <person name="Du H."/>
            <person name="Qi M."/>
            <person name="Li Y."/>
            <person name="Yu H."/>
            <person name="Cui Y."/>
            <person name="Wang N."/>
            <person name="Chen C."/>
            <person name="Wu H."/>
            <person name="Zhao Y."/>
            <person name="Zhang J."/>
            <person name="Li Y."/>
            <person name="Zhou W."/>
            <person name="Zhang B."/>
            <person name="Hu W."/>
            <person name="Eijk M."/>
            <person name="Tang J."/>
            <person name="Witsenboer H."/>
            <person name="Zhao S."/>
            <person name="Li Z."/>
            <person name="Zhang A."/>
            <person name="Wang D."/>
            <person name="Liang C."/>
        </authorList>
    </citation>
    <scope>NUCLEOTIDE SEQUENCE [LARGE SCALE GENOMIC DNA]</scope>
    <source>
        <strain evidence="6">cv. G1812</strain>
    </source>
</reference>
<comment type="cofactor">
    <cofactor evidence="1 5">
        <name>pyridoxal 5'-phosphate</name>
        <dbReference type="ChEBI" id="CHEBI:597326"/>
    </cofactor>
</comment>
<dbReference type="Gene3D" id="1.20.1340.10">
    <property type="entry name" value="dopa decarboxylase, N-terminal domain"/>
    <property type="match status" value="1"/>
</dbReference>
<name>A0A8R7VEB7_TRIUA</name>
<dbReference type="GO" id="GO:0030170">
    <property type="term" value="F:pyridoxal phosphate binding"/>
    <property type="evidence" value="ECO:0007669"/>
    <property type="project" value="InterPro"/>
</dbReference>
<dbReference type="GO" id="GO:0005737">
    <property type="term" value="C:cytoplasm"/>
    <property type="evidence" value="ECO:0007669"/>
    <property type="project" value="TreeGrafter"/>
</dbReference>
<keyword evidence="2" id="KW-0210">Decarboxylase</keyword>
<dbReference type="PRINTS" id="PR00800">
    <property type="entry name" value="YHDCRBOXLASE"/>
</dbReference>
<evidence type="ECO:0000256" key="1">
    <source>
        <dbReference type="ARBA" id="ARBA00001933"/>
    </source>
</evidence>
<dbReference type="GO" id="GO:0016831">
    <property type="term" value="F:carboxy-lyase activity"/>
    <property type="evidence" value="ECO:0007669"/>
    <property type="project" value="UniProtKB-KW"/>
</dbReference>
<dbReference type="Pfam" id="PF00282">
    <property type="entry name" value="Pyridoxal_deC"/>
    <property type="match status" value="1"/>
</dbReference>
<dbReference type="PANTHER" id="PTHR11999">
    <property type="entry name" value="GROUP II PYRIDOXAL-5-PHOSPHATE DECARBOXYLASE"/>
    <property type="match status" value="1"/>
</dbReference>
<reference evidence="6" key="3">
    <citation type="submission" date="2022-06" db="UniProtKB">
        <authorList>
            <consortium name="EnsemblPlants"/>
        </authorList>
    </citation>
    <scope>IDENTIFICATION</scope>
</reference>
<dbReference type="GO" id="GO:0006520">
    <property type="term" value="P:amino acid metabolic process"/>
    <property type="evidence" value="ECO:0007669"/>
    <property type="project" value="InterPro"/>
</dbReference>
<comment type="similarity">
    <text evidence="5">Belongs to the group II decarboxylase family.</text>
</comment>
<dbReference type="PANTHER" id="PTHR11999:SF171">
    <property type="entry name" value="AROMATIC-L-AMINO-ACID DECARBOXYLASE"/>
    <property type="match status" value="1"/>
</dbReference>
<protein>
    <recommendedName>
        <fullName evidence="8">Aromatic-L-amino-acid decarboxylase</fullName>
    </recommendedName>
</protein>
<keyword evidence="7" id="KW-1185">Reference proteome</keyword>
<evidence type="ECO:0008006" key="8">
    <source>
        <dbReference type="Google" id="ProtNLM"/>
    </source>
</evidence>
<dbReference type="Gene3D" id="3.40.640.10">
    <property type="entry name" value="Type I PLP-dependent aspartate aminotransferase-like (Major domain)"/>
    <property type="match status" value="1"/>
</dbReference>
<evidence type="ECO:0000313" key="7">
    <source>
        <dbReference type="Proteomes" id="UP000015106"/>
    </source>
</evidence>
<reference evidence="7" key="1">
    <citation type="journal article" date="2013" name="Nature">
        <title>Draft genome of the wheat A-genome progenitor Triticum urartu.</title>
        <authorList>
            <person name="Ling H.Q."/>
            <person name="Zhao S."/>
            <person name="Liu D."/>
            <person name="Wang J."/>
            <person name="Sun H."/>
            <person name="Zhang C."/>
            <person name="Fan H."/>
            <person name="Li D."/>
            <person name="Dong L."/>
            <person name="Tao Y."/>
            <person name="Gao C."/>
            <person name="Wu H."/>
            <person name="Li Y."/>
            <person name="Cui Y."/>
            <person name="Guo X."/>
            <person name="Zheng S."/>
            <person name="Wang B."/>
            <person name="Yu K."/>
            <person name="Liang Q."/>
            <person name="Yang W."/>
            <person name="Lou X."/>
            <person name="Chen J."/>
            <person name="Feng M."/>
            <person name="Jian J."/>
            <person name="Zhang X."/>
            <person name="Luo G."/>
            <person name="Jiang Y."/>
            <person name="Liu J."/>
            <person name="Wang Z."/>
            <person name="Sha Y."/>
            <person name="Zhang B."/>
            <person name="Wu H."/>
            <person name="Tang D."/>
            <person name="Shen Q."/>
            <person name="Xue P."/>
            <person name="Zou S."/>
            <person name="Wang X."/>
            <person name="Liu X."/>
            <person name="Wang F."/>
            <person name="Yang Y."/>
            <person name="An X."/>
            <person name="Dong Z."/>
            <person name="Zhang K."/>
            <person name="Zhang X."/>
            <person name="Luo M.C."/>
            <person name="Dvorak J."/>
            <person name="Tong Y."/>
            <person name="Wang J."/>
            <person name="Yang H."/>
            <person name="Li Z."/>
            <person name="Wang D."/>
            <person name="Zhang A."/>
            <person name="Wang J."/>
        </authorList>
    </citation>
    <scope>NUCLEOTIDE SEQUENCE</scope>
    <source>
        <strain evidence="7">cv. G1812</strain>
    </source>
</reference>
<evidence type="ECO:0000256" key="5">
    <source>
        <dbReference type="RuleBase" id="RU000382"/>
    </source>
</evidence>
<evidence type="ECO:0000256" key="4">
    <source>
        <dbReference type="ARBA" id="ARBA00023239"/>
    </source>
</evidence>
<dbReference type="EnsemblPlants" id="TuG1812G0700005919.01.T01">
    <property type="protein sequence ID" value="TuG1812G0700005919.01.T01"/>
    <property type="gene ID" value="TuG1812G0700005919.01"/>
</dbReference>
<dbReference type="AlphaFoldDB" id="A0A8R7VEB7"/>
<organism evidence="6 7">
    <name type="scientific">Triticum urartu</name>
    <name type="common">Red wild einkorn</name>
    <name type="synonym">Crithodium urartu</name>
    <dbReference type="NCBI Taxonomy" id="4572"/>
    <lineage>
        <taxon>Eukaryota</taxon>
        <taxon>Viridiplantae</taxon>
        <taxon>Streptophyta</taxon>
        <taxon>Embryophyta</taxon>
        <taxon>Tracheophyta</taxon>
        <taxon>Spermatophyta</taxon>
        <taxon>Magnoliopsida</taxon>
        <taxon>Liliopsida</taxon>
        <taxon>Poales</taxon>
        <taxon>Poaceae</taxon>
        <taxon>BOP clade</taxon>
        <taxon>Pooideae</taxon>
        <taxon>Triticodae</taxon>
        <taxon>Triticeae</taxon>
        <taxon>Triticinae</taxon>
        <taxon>Triticum</taxon>
    </lineage>
</organism>
<dbReference type="InterPro" id="IPR015424">
    <property type="entry name" value="PyrdxlP-dep_Trfase"/>
</dbReference>
<dbReference type="InterPro" id="IPR015421">
    <property type="entry name" value="PyrdxlP-dep_Trfase_major"/>
</dbReference>
<evidence type="ECO:0000313" key="6">
    <source>
        <dbReference type="EnsemblPlants" id="TuG1812G0700005919.01.T01"/>
    </source>
</evidence>
<dbReference type="InterPro" id="IPR002129">
    <property type="entry name" value="PyrdxlP-dep_de-COase"/>
</dbReference>
<dbReference type="Proteomes" id="UP000015106">
    <property type="component" value="Chromosome 7"/>
</dbReference>
<dbReference type="SUPFAM" id="SSF53383">
    <property type="entry name" value="PLP-dependent transferases"/>
    <property type="match status" value="1"/>
</dbReference>